<organism evidence="5 6">
    <name type="scientific">Knoellia koreensis</name>
    <dbReference type="NCBI Taxonomy" id="2730921"/>
    <lineage>
        <taxon>Bacteria</taxon>
        <taxon>Bacillati</taxon>
        <taxon>Actinomycetota</taxon>
        <taxon>Actinomycetes</taxon>
        <taxon>Micrococcales</taxon>
        <taxon>Intrasporangiaceae</taxon>
        <taxon>Knoellia</taxon>
    </lineage>
</organism>
<protein>
    <submittedName>
        <fullName evidence="5">Recombinase family protein</fullName>
    </submittedName>
</protein>
<dbReference type="InterPro" id="IPR038109">
    <property type="entry name" value="DNA_bind_recomb_sf"/>
</dbReference>
<accession>A0A849H409</accession>
<keyword evidence="2" id="KW-0233">DNA recombination</keyword>
<dbReference type="InterPro" id="IPR006119">
    <property type="entry name" value="Resolv_N"/>
</dbReference>
<feature type="domain" description="Resolvase/invertase-type recombinase catalytic" evidence="3">
    <location>
        <begin position="8"/>
        <end position="154"/>
    </location>
</feature>
<feature type="domain" description="Recombinase" evidence="4">
    <location>
        <begin position="162"/>
        <end position="279"/>
    </location>
</feature>
<comment type="caution">
    <text evidence="5">The sequence shown here is derived from an EMBL/GenBank/DDBJ whole genome shotgun (WGS) entry which is preliminary data.</text>
</comment>
<dbReference type="SMART" id="SM00857">
    <property type="entry name" value="Resolvase"/>
    <property type="match status" value="1"/>
</dbReference>
<dbReference type="Proteomes" id="UP000588586">
    <property type="component" value="Unassembled WGS sequence"/>
</dbReference>
<dbReference type="RefSeq" id="WP_171241673.1">
    <property type="nucleotide sequence ID" value="NZ_JABEPQ010000001.1"/>
</dbReference>
<dbReference type="EMBL" id="JABEPQ010000001">
    <property type="protein sequence ID" value="NNM44530.1"/>
    <property type="molecule type" value="Genomic_DNA"/>
</dbReference>
<dbReference type="InterPro" id="IPR050639">
    <property type="entry name" value="SSR_resolvase"/>
</dbReference>
<dbReference type="InterPro" id="IPR011109">
    <property type="entry name" value="DNA_bind_recombinase_dom"/>
</dbReference>
<dbReference type="InterPro" id="IPR036162">
    <property type="entry name" value="Resolvase-like_N_sf"/>
</dbReference>
<evidence type="ECO:0000256" key="2">
    <source>
        <dbReference type="ARBA" id="ARBA00023172"/>
    </source>
</evidence>
<evidence type="ECO:0000256" key="1">
    <source>
        <dbReference type="ARBA" id="ARBA00023125"/>
    </source>
</evidence>
<dbReference type="Pfam" id="PF07508">
    <property type="entry name" value="Recombinase"/>
    <property type="match status" value="1"/>
</dbReference>
<dbReference type="SUPFAM" id="SSF53041">
    <property type="entry name" value="Resolvase-like"/>
    <property type="match status" value="1"/>
</dbReference>
<keyword evidence="1" id="KW-0238">DNA-binding</keyword>
<dbReference type="CDD" id="cd00338">
    <property type="entry name" value="Ser_Recombinase"/>
    <property type="match status" value="1"/>
</dbReference>
<dbReference type="GO" id="GO:0003677">
    <property type="term" value="F:DNA binding"/>
    <property type="evidence" value="ECO:0007669"/>
    <property type="project" value="UniProtKB-KW"/>
</dbReference>
<sequence>MTRKPTPRAVLYVRLSSSDDASTSIARQEADLRLRAEREGWDVVRVLADDGVSGGKARANADEALRMLRDGEADVLAVWKFDRWSRQGLGALAALIEVLDERPSALFIADRDGLASSQPAWRIIASVLAEVARMERENTRTRVLSSLAALRTSGRYAGGQRPYGYVSAPNPDGPGRVLVIEPTEAEVIREAARRVLDGETVYAVAHDLNAREIPSKSGKRWSRTVLLGVLTSDAILGRVTHRGEVVRGEDGLPAEIFEPILDGDSWHRLRALLVPAKGEEVRPQRRRAARLLSGVIRCAACGSPLYVRSDGKGIVSYVCSRKGDGGVCPGVSVNAERVEEYVERVFLEAVGDAEVFTLTETESASAADLADVERAVAETTAALGEDDADVASLMARLASLKERRAALRSAASSPEVALVGTGSTFRETWEAGDVEARRALLSANVAVLTVSKGRRGVHGLDASRVTLVAQPAHPRGIAPDAEGGSRIVA</sequence>
<dbReference type="Gene3D" id="3.40.50.1390">
    <property type="entry name" value="Resolvase, N-terminal catalytic domain"/>
    <property type="match status" value="1"/>
</dbReference>
<name>A0A849H409_9MICO</name>
<dbReference type="Pfam" id="PF00239">
    <property type="entry name" value="Resolvase"/>
    <property type="match status" value="1"/>
</dbReference>
<dbReference type="InterPro" id="IPR025827">
    <property type="entry name" value="Zn_ribbon_recom_dom"/>
</dbReference>
<dbReference type="AlphaFoldDB" id="A0A849H409"/>
<dbReference type="Gene3D" id="3.90.1750.20">
    <property type="entry name" value="Putative Large Serine Recombinase, Chain B, Domain 2"/>
    <property type="match status" value="1"/>
</dbReference>
<dbReference type="PANTHER" id="PTHR30461">
    <property type="entry name" value="DNA-INVERTASE FROM LAMBDOID PROPHAGE"/>
    <property type="match status" value="1"/>
</dbReference>
<evidence type="ECO:0000313" key="6">
    <source>
        <dbReference type="Proteomes" id="UP000588586"/>
    </source>
</evidence>
<dbReference type="PROSITE" id="PS51737">
    <property type="entry name" value="RECOMBINASE_DNA_BIND"/>
    <property type="match status" value="1"/>
</dbReference>
<reference evidence="5 6" key="1">
    <citation type="submission" date="2020-04" db="EMBL/GenBank/DDBJ databases">
        <title>Knoellia sp. isolate from air conditioner.</title>
        <authorList>
            <person name="Chea S."/>
            <person name="Kim D.-U."/>
        </authorList>
    </citation>
    <scope>NUCLEOTIDE SEQUENCE [LARGE SCALE GENOMIC DNA]</scope>
    <source>
        <strain evidence="5 6">DB2414S</strain>
    </source>
</reference>
<proteinExistence type="predicted"/>
<dbReference type="GO" id="GO:0000150">
    <property type="term" value="F:DNA strand exchange activity"/>
    <property type="evidence" value="ECO:0007669"/>
    <property type="project" value="InterPro"/>
</dbReference>
<dbReference type="PROSITE" id="PS51736">
    <property type="entry name" value="RECOMBINASES_3"/>
    <property type="match status" value="1"/>
</dbReference>
<dbReference type="PANTHER" id="PTHR30461:SF2">
    <property type="entry name" value="SERINE RECOMBINASE PINE-RELATED"/>
    <property type="match status" value="1"/>
</dbReference>
<keyword evidence="6" id="KW-1185">Reference proteome</keyword>
<gene>
    <name evidence="5" type="ORF">HJG52_00715</name>
</gene>
<evidence type="ECO:0000259" key="4">
    <source>
        <dbReference type="PROSITE" id="PS51737"/>
    </source>
</evidence>
<dbReference type="Pfam" id="PF13408">
    <property type="entry name" value="Zn_ribbon_recom"/>
    <property type="match status" value="1"/>
</dbReference>
<evidence type="ECO:0000259" key="3">
    <source>
        <dbReference type="PROSITE" id="PS51736"/>
    </source>
</evidence>
<evidence type="ECO:0000313" key="5">
    <source>
        <dbReference type="EMBL" id="NNM44530.1"/>
    </source>
</evidence>